<proteinExistence type="predicted"/>
<reference evidence="1" key="1">
    <citation type="submission" date="2021-02" db="EMBL/GenBank/DDBJ databases">
        <authorList>
            <person name="Nowell W R."/>
        </authorList>
    </citation>
    <scope>NUCLEOTIDE SEQUENCE</scope>
</reference>
<name>A0A8S2TML1_9BILA</name>
<gene>
    <name evidence="1" type="ORF">SMN809_LOCUS25877</name>
    <name evidence="2" type="ORF">SMN809_LOCUS61760</name>
</gene>
<evidence type="ECO:0000313" key="3">
    <source>
        <dbReference type="Proteomes" id="UP000676336"/>
    </source>
</evidence>
<organism evidence="1 3">
    <name type="scientific">Rotaria magnacalcarata</name>
    <dbReference type="NCBI Taxonomy" id="392030"/>
    <lineage>
        <taxon>Eukaryota</taxon>
        <taxon>Metazoa</taxon>
        <taxon>Spiralia</taxon>
        <taxon>Gnathifera</taxon>
        <taxon>Rotifera</taxon>
        <taxon>Eurotatoria</taxon>
        <taxon>Bdelloidea</taxon>
        <taxon>Philodinida</taxon>
        <taxon>Philodinidae</taxon>
        <taxon>Rotaria</taxon>
    </lineage>
</organism>
<dbReference type="Proteomes" id="UP000676336">
    <property type="component" value="Unassembled WGS sequence"/>
</dbReference>
<feature type="non-terminal residue" evidence="1">
    <location>
        <position position="1"/>
    </location>
</feature>
<dbReference type="EMBL" id="CAJOBI010250273">
    <property type="protein sequence ID" value="CAF5102912.1"/>
    <property type="molecule type" value="Genomic_DNA"/>
</dbReference>
<comment type="caution">
    <text evidence="1">The sequence shown here is derived from an EMBL/GenBank/DDBJ whole genome shotgun (WGS) entry which is preliminary data.</text>
</comment>
<evidence type="ECO:0000313" key="1">
    <source>
        <dbReference type="EMBL" id="CAF4295821.1"/>
    </source>
</evidence>
<dbReference type="EMBL" id="CAJOBI010035294">
    <property type="protein sequence ID" value="CAF4295821.1"/>
    <property type="molecule type" value="Genomic_DNA"/>
</dbReference>
<evidence type="ECO:0000313" key="2">
    <source>
        <dbReference type="EMBL" id="CAF5102912.1"/>
    </source>
</evidence>
<accession>A0A8S2TML1</accession>
<protein>
    <submittedName>
        <fullName evidence="1">Uncharacterized protein</fullName>
    </submittedName>
</protein>
<dbReference type="AlphaFoldDB" id="A0A8S2TML1"/>
<sequence length="33" mass="3818">VTGRALYVVWPPERFGIKLSPFSDDDYDNDDDD</sequence>